<sequence>MDQEGKVLVIDQMDLRNIRYLIASRNQSLLMALITEADVHAINLEGVDEVRIVPDRLEREHELLRDDIRVTLHHYHRNKSEWTATAH</sequence>
<name>A0A5S5C386_9BACL</name>
<accession>A0A5S5C386</accession>
<organism evidence="1 2">
    <name type="scientific">Paenibacillus methanolicus</name>
    <dbReference type="NCBI Taxonomy" id="582686"/>
    <lineage>
        <taxon>Bacteria</taxon>
        <taxon>Bacillati</taxon>
        <taxon>Bacillota</taxon>
        <taxon>Bacilli</taxon>
        <taxon>Bacillales</taxon>
        <taxon>Paenibacillaceae</taxon>
        <taxon>Paenibacillus</taxon>
    </lineage>
</organism>
<dbReference type="RefSeq" id="WP_148931064.1">
    <property type="nucleotide sequence ID" value="NZ_VNHS01000008.1"/>
</dbReference>
<gene>
    <name evidence="1" type="ORF">BCM02_10887</name>
</gene>
<dbReference type="AlphaFoldDB" id="A0A5S5C386"/>
<protein>
    <submittedName>
        <fullName evidence="1">Uncharacterized protein</fullName>
    </submittedName>
</protein>
<comment type="caution">
    <text evidence="1">The sequence shown here is derived from an EMBL/GenBank/DDBJ whole genome shotgun (WGS) entry which is preliminary data.</text>
</comment>
<evidence type="ECO:0000313" key="2">
    <source>
        <dbReference type="Proteomes" id="UP000323257"/>
    </source>
</evidence>
<dbReference type="Proteomes" id="UP000323257">
    <property type="component" value="Unassembled WGS sequence"/>
</dbReference>
<keyword evidence="2" id="KW-1185">Reference proteome</keyword>
<evidence type="ECO:0000313" key="1">
    <source>
        <dbReference type="EMBL" id="TYP72433.1"/>
    </source>
</evidence>
<reference evidence="1 2" key="1">
    <citation type="submission" date="2019-07" db="EMBL/GenBank/DDBJ databases">
        <title>Genomic Encyclopedia of Type Strains, Phase III (KMG-III): the genomes of soil and plant-associated and newly described type strains.</title>
        <authorList>
            <person name="Whitman W."/>
        </authorList>
    </citation>
    <scope>NUCLEOTIDE SEQUENCE [LARGE SCALE GENOMIC DNA]</scope>
    <source>
        <strain evidence="1 2">BL24</strain>
    </source>
</reference>
<dbReference type="EMBL" id="VNHS01000008">
    <property type="protein sequence ID" value="TYP72433.1"/>
    <property type="molecule type" value="Genomic_DNA"/>
</dbReference>
<proteinExistence type="predicted"/>